<dbReference type="PANTHER" id="PTHR11908">
    <property type="entry name" value="XANTHINE DEHYDROGENASE"/>
    <property type="match status" value="1"/>
</dbReference>
<gene>
    <name evidence="4" type="ORF">D5S19_04700</name>
</gene>
<dbReference type="Gene3D" id="3.90.1170.50">
    <property type="entry name" value="Aldehyde oxidase/xanthine dehydrogenase, a/b hammerhead"/>
    <property type="match status" value="1"/>
</dbReference>
<evidence type="ECO:0000313" key="4">
    <source>
        <dbReference type="EMBL" id="RJQ89271.1"/>
    </source>
</evidence>
<dbReference type="Pfam" id="PF01315">
    <property type="entry name" value="Ald_Xan_dh_C"/>
    <property type="match status" value="1"/>
</dbReference>
<evidence type="ECO:0000256" key="1">
    <source>
        <dbReference type="ARBA" id="ARBA00022505"/>
    </source>
</evidence>
<comment type="caution">
    <text evidence="4">The sequence shown here is derived from an EMBL/GenBank/DDBJ whole genome shotgun (WGS) entry which is preliminary data.</text>
</comment>
<dbReference type="SMART" id="SM01008">
    <property type="entry name" value="Ald_Xan_dh_C"/>
    <property type="match status" value="1"/>
</dbReference>
<dbReference type="InterPro" id="IPR046867">
    <property type="entry name" value="AldOxase/xan_DH_MoCoBD2"/>
</dbReference>
<dbReference type="Pfam" id="PF02738">
    <property type="entry name" value="MoCoBD_1"/>
    <property type="match status" value="1"/>
</dbReference>
<keyword evidence="2" id="KW-0560">Oxidoreductase</keyword>
<dbReference type="GO" id="GO:0005506">
    <property type="term" value="F:iron ion binding"/>
    <property type="evidence" value="ECO:0007669"/>
    <property type="project" value="InterPro"/>
</dbReference>
<dbReference type="SUPFAM" id="SSF56003">
    <property type="entry name" value="Molybdenum cofactor-binding domain"/>
    <property type="match status" value="1"/>
</dbReference>
<dbReference type="InterPro" id="IPR036856">
    <property type="entry name" value="Ald_Oxase/Xan_DH_a/b_sf"/>
</dbReference>
<dbReference type="SUPFAM" id="SSF54665">
    <property type="entry name" value="CO dehydrogenase molybdoprotein N-domain-like"/>
    <property type="match status" value="1"/>
</dbReference>
<proteinExistence type="predicted"/>
<dbReference type="Gene3D" id="3.30.365.10">
    <property type="entry name" value="Aldehyde oxidase/xanthine dehydrogenase, molybdopterin binding domain"/>
    <property type="match status" value="4"/>
</dbReference>
<dbReference type="GO" id="GO:0016491">
    <property type="term" value="F:oxidoreductase activity"/>
    <property type="evidence" value="ECO:0007669"/>
    <property type="project" value="UniProtKB-KW"/>
</dbReference>
<evidence type="ECO:0000259" key="3">
    <source>
        <dbReference type="SMART" id="SM01008"/>
    </source>
</evidence>
<name>A0A419I9I6_9PSEU</name>
<dbReference type="EMBL" id="QZFV01000060">
    <property type="protein sequence ID" value="RJQ89271.1"/>
    <property type="molecule type" value="Genomic_DNA"/>
</dbReference>
<dbReference type="PANTHER" id="PTHR11908:SF132">
    <property type="entry name" value="ALDEHYDE OXIDASE 1-RELATED"/>
    <property type="match status" value="1"/>
</dbReference>
<keyword evidence="5" id="KW-1185">Reference proteome</keyword>
<dbReference type="AlphaFoldDB" id="A0A419I9I6"/>
<dbReference type="InterPro" id="IPR000674">
    <property type="entry name" value="Ald_Oxase/Xan_DH_a/b"/>
</dbReference>
<dbReference type="InterPro" id="IPR016208">
    <property type="entry name" value="Ald_Oxase/xanthine_DH-like"/>
</dbReference>
<evidence type="ECO:0000256" key="2">
    <source>
        <dbReference type="ARBA" id="ARBA00023002"/>
    </source>
</evidence>
<feature type="domain" description="Aldehyde oxidase/xanthine dehydrogenase a/b hammerhead" evidence="3">
    <location>
        <begin position="49"/>
        <end position="165"/>
    </location>
</feature>
<sequence>MPLDTYRLDGRQCDADHDDWLETNVTATVPTPADAVEQTRRKDGDQLLAGRATYLDDVTIPGTLHCAILRSPHAHARILSVDTTAARQCRSVRAVVTGEEALTLAGPLPHFFEPSIVGGRTTTVRVLAVDKVRYVGDPVAAVVAESLADAEAALAAIEVDYEVLPAVVEAGEALAEGAPKVFDEWDDNVLIRLPFAEGDAAAALAAAPRVVTGEVHIQRYQTMPMEPRGYLAHWAPTGKLTCYASTQNPHPLRTNLSTIFGLPEDRIRVIATRLGGGFGHKFNGYPEEPLVCLLSRMTGAPVKWVETRADALLVGAREFSHSFSVGFDDDGRILAITDRIVGNVGCLATWGGWSMTYPAGMTFPGPYLVTDYNIESIAVVTNKAPWNGARGYGKESATLALERMVDLVAQDLGLDPAQVRRRNFIPPEHFPHWTAAKHLDSGNYLGALDQVVELSGYHRQRELQREARAGGGLRGIGVAFELTPEGGDFAGSFVRGFDTSTVRVSPTGAITVLTGVTSPGTGNETSIAAVVAREFGVSVAEVSVVQGDTDSCPYGFGNFSSRSLAAGGGAAVLAAREVRERMALAAGVLLDTTPESLVLRAGRFHSTDGERSMSFAEVAEQVYRRAYAIPGLDQPLLEATKVGGPGNFHHAPDEHGRMSAYPTYPYSTHVAVVDVDAETGQVRLLDYTCVDDCGVQINPTFVAGQLYGGIAMGIGGAMSEDLPYDAAGQPVARTLKHYLVPRANDLPDIRLGHQCTPSPYTLLGTKGAGESGVGGAIACLANAVNDALLPLGVRITKMPLSPPTVLRAIRSGGKP</sequence>
<protein>
    <submittedName>
        <fullName evidence="4">Xanthine dehydrogenase family protein molybdopterin-binding subunit</fullName>
    </submittedName>
</protein>
<dbReference type="InterPro" id="IPR008274">
    <property type="entry name" value="AldOxase/xan_DH_MoCoBD1"/>
</dbReference>
<keyword evidence="1" id="KW-0500">Molybdenum</keyword>
<accession>A0A419I9I6</accession>
<reference evidence="4 5" key="1">
    <citation type="submission" date="2018-09" db="EMBL/GenBank/DDBJ databases">
        <title>YIM PH 21725 draft genome.</title>
        <authorList>
            <person name="Miao C."/>
        </authorList>
    </citation>
    <scope>NUCLEOTIDE SEQUENCE [LARGE SCALE GENOMIC DNA]</scope>
    <source>
        <strain evidence="5">YIM PH21725</strain>
    </source>
</reference>
<evidence type="ECO:0000313" key="5">
    <source>
        <dbReference type="Proteomes" id="UP000285112"/>
    </source>
</evidence>
<dbReference type="Pfam" id="PF20256">
    <property type="entry name" value="MoCoBD_2"/>
    <property type="match status" value="1"/>
</dbReference>
<dbReference type="Proteomes" id="UP000285112">
    <property type="component" value="Unassembled WGS sequence"/>
</dbReference>
<organism evidence="4 5">
    <name type="scientific">Amycolatopsis panacis</name>
    <dbReference type="NCBI Taxonomy" id="2340917"/>
    <lineage>
        <taxon>Bacteria</taxon>
        <taxon>Bacillati</taxon>
        <taxon>Actinomycetota</taxon>
        <taxon>Actinomycetes</taxon>
        <taxon>Pseudonocardiales</taxon>
        <taxon>Pseudonocardiaceae</taxon>
        <taxon>Amycolatopsis</taxon>
    </lineage>
</organism>
<dbReference type="InterPro" id="IPR037165">
    <property type="entry name" value="AldOxase/xan_DH_Mopterin-bd_sf"/>
</dbReference>